<dbReference type="InterPro" id="IPR010230">
    <property type="entry name" value="FeS-cluster_ATPase_SufC"/>
</dbReference>
<evidence type="ECO:0000256" key="1">
    <source>
        <dbReference type="ARBA" id="ARBA00006216"/>
    </source>
</evidence>
<dbReference type="InterPro" id="IPR003439">
    <property type="entry name" value="ABC_transporter-like_ATP-bd"/>
</dbReference>
<keyword evidence="2" id="KW-0547">Nucleotide-binding</keyword>
<sequence length="231" mass="25352">MSLIISHLTVQVESKILLSNISFELKKGETVGLMGPNGSGKSSLALTLMGHPRYQITSGGIYLDRKDISKLPPDQRAKLGLFLGFQNPSALPGVNVRQLITSTHKSALSIKRQAQKLAKNLFLEQESTNRSLNLDFSGGEKKKMEVLQMDLLNPRYAILDEIDSGLDLDALRLISSSIKKSSAGILVITHYPRLLKLLSPNRILILKSGTIVKFASSDIISQLEKSGYSHI</sequence>
<protein>
    <submittedName>
        <fullName evidence="5">Fe-S cluster assembly ATPase SufC</fullName>
    </submittedName>
</protein>
<keyword evidence="3" id="KW-0067">ATP-binding</keyword>
<comment type="similarity">
    <text evidence="1">Belongs to the ABC transporter superfamily. Ycf16 family.</text>
</comment>
<organism evidence="5 6">
    <name type="scientific">Candidatus Amesbacteria bacterium RIFCSPHIGHO2_01_FULL_48_32b</name>
    <dbReference type="NCBI Taxonomy" id="1797253"/>
    <lineage>
        <taxon>Bacteria</taxon>
        <taxon>Candidatus Amesiibacteriota</taxon>
    </lineage>
</organism>
<dbReference type="EMBL" id="MEXH01000026">
    <property type="protein sequence ID" value="OGC91932.1"/>
    <property type="molecule type" value="Genomic_DNA"/>
</dbReference>
<evidence type="ECO:0000259" key="4">
    <source>
        <dbReference type="PROSITE" id="PS50893"/>
    </source>
</evidence>
<feature type="domain" description="ABC transporter" evidence="4">
    <location>
        <begin position="3"/>
        <end position="231"/>
    </location>
</feature>
<dbReference type="NCBIfam" id="TIGR01978">
    <property type="entry name" value="sufC"/>
    <property type="match status" value="1"/>
</dbReference>
<dbReference type="InterPro" id="IPR027417">
    <property type="entry name" value="P-loop_NTPase"/>
</dbReference>
<dbReference type="Proteomes" id="UP000178176">
    <property type="component" value="Unassembled WGS sequence"/>
</dbReference>
<reference evidence="5 6" key="1">
    <citation type="journal article" date="2016" name="Nat. Commun.">
        <title>Thousands of microbial genomes shed light on interconnected biogeochemical processes in an aquifer system.</title>
        <authorList>
            <person name="Anantharaman K."/>
            <person name="Brown C.T."/>
            <person name="Hug L.A."/>
            <person name="Sharon I."/>
            <person name="Castelle C.J."/>
            <person name="Probst A.J."/>
            <person name="Thomas B.C."/>
            <person name="Singh A."/>
            <person name="Wilkins M.J."/>
            <person name="Karaoz U."/>
            <person name="Brodie E.L."/>
            <person name="Williams K.H."/>
            <person name="Hubbard S.S."/>
            <person name="Banfield J.F."/>
        </authorList>
    </citation>
    <scope>NUCLEOTIDE SEQUENCE [LARGE SCALE GENOMIC DNA]</scope>
</reference>
<evidence type="ECO:0000313" key="5">
    <source>
        <dbReference type="EMBL" id="OGC91932.1"/>
    </source>
</evidence>
<dbReference type="GO" id="GO:0005524">
    <property type="term" value="F:ATP binding"/>
    <property type="evidence" value="ECO:0007669"/>
    <property type="project" value="UniProtKB-KW"/>
</dbReference>
<dbReference type="SMART" id="SM00382">
    <property type="entry name" value="AAA"/>
    <property type="match status" value="1"/>
</dbReference>
<dbReference type="PROSITE" id="PS50893">
    <property type="entry name" value="ABC_TRANSPORTER_2"/>
    <property type="match status" value="1"/>
</dbReference>
<dbReference type="AlphaFoldDB" id="A0A1F4YDB7"/>
<proteinExistence type="inferred from homology"/>
<evidence type="ECO:0000256" key="3">
    <source>
        <dbReference type="ARBA" id="ARBA00022840"/>
    </source>
</evidence>
<gene>
    <name evidence="5" type="ORF">A2876_03245</name>
</gene>
<dbReference type="SUPFAM" id="SSF52540">
    <property type="entry name" value="P-loop containing nucleoside triphosphate hydrolases"/>
    <property type="match status" value="1"/>
</dbReference>
<dbReference type="Gene3D" id="3.40.50.300">
    <property type="entry name" value="P-loop containing nucleotide triphosphate hydrolases"/>
    <property type="match status" value="1"/>
</dbReference>
<dbReference type="Pfam" id="PF00005">
    <property type="entry name" value="ABC_tran"/>
    <property type="match status" value="1"/>
</dbReference>
<dbReference type="PANTHER" id="PTHR43204">
    <property type="entry name" value="ABC TRANSPORTER I FAMILY MEMBER 6, CHLOROPLASTIC"/>
    <property type="match status" value="1"/>
</dbReference>
<evidence type="ECO:0000313" key="6">
    <source>
        <dbReference type="Proteomes" id="UP000178176"/>
    </source>
</evidence>
<name>A0A1F4YDB7_9BACT</name>
<dbReference type="InterPro" id="IPR003593">
    <property type="entry name" value="AAA+_ATPase"/>
</dbReference>
<comment type="caution">
    <text evidence="5">The sequence shown here is derived from an EMBL/GenBank/DDBJ whole genome shotgun (WGS) entry which is preliminary data.</text>
</comment>
<dbReference type="GO" id="GO:0016887">
    <property type="term" value="F:ATP hydrolysis activity"/>
    <property type="evidence" value="ECO:0007669"/>
    <property type="project" value="InterPro"/>
</dbReference>
<accession>A0A1F4YDB7</accession>
<dbReference type="PANTHER" id="PTHR43204:SF1">
    <property type="entry name" value="ABC TRANSPORTER I FAMILY MEMBER 6, CHLOROPLASTIC"/>
    <property type="match status" value="1"/>
</dbReference>
<evidence type="ECO:0000256" key="2">
    <source>
        <dbReference type="ARBA" id="ARBA00022741"/>
    </source>
</evidence>